<accession>A0A1C2G387</accession>
<protein>
    <submittedName>
        <fullName evidence="1">Uncharacterized protein</fullName>
    </submittedName>
</protein>
<sequence length="68" mass="7208">MNTDHKATLSNMHADMLHARGWSAYPSVRDRDVNAAIDEDMAGSSLVLQVEWLVSACGGPAVGNGGRP</sequence>
<reference evidence="1 2" key="1">
    <citation type="submission" date="2018-02" db="EMBL/GenBank/DDBJ databases">
        <title>Insights into the biology of acidophilic members of the Acidiferrobacteraceae family derived from comparative genomic analyses.</title>
        <authorList>
            <person name="Issotta F."/>
            <person name="Thyssen C."/>
            <person name="Mena C."/>
            <person name="Moya A."/>
            <person name="Bellenberg S."/>
            <person name="Sproer C."/>
            <person name="Covarrubias P.C."/>
            <person name="Sand W."/>
            <person name="Quatrini R."/>
            <person name="Vera M."/>
        </authorList>
    </citation>
    <scope>NUCLEOTIDE SEQUENCE [LARGE SCALE GENOMIC DNA]</scope>
    <source>
        <strain evidence="2">m-1</strain>
    </source>
</reference>
<gene>
    <name evidence="1" type="ORF">C4900_02125</name>
</gene>
<dbReference type="AlphaFoldDB" id="A0A1C2G387"/>
<dbReference type="Proteomes" id="UP000253250">
    <property type="component" value="Unassembled WGS sequence"/>
</dbReference>
<proteinExistence type="predicted"/>
<organism evidence="1 2">
    <name type="scientific">Acidiferrobacter thiooxydans</name>
    <dbReference type="NCBI Taxonomy" id="163359"/>
    <lineage>
        <taxon>Bacteria</taxon>
        <taxon>Pseudomonadati</taxon>
        <taxon>Pseudomonadota</taxon>
        <taxon>Gammaproteobacteria</taxon>
        <taxon>Acidiferrobacterales</taxon>
        <taxon>Acidiferrobacteraceae</taxon>
        <taxon>Acidiferrobacter</taxon>
    </lineage>
</organism>
<dbReference type="EMBL" id="PSYR01000001">
    <property type="protein sequence ID" value="RCN58603.1"/>
    <property type="molecule type" value="Genomic_DNA"/>
</dbReference>
<name>A0A1C2G387_9GAMM</name>
<evidence type="ECO:0000313" key="2">
    <source>
        <dbReference type="Proteomes" id="UP000253250"/>
    </source>
</evidence>
<keyword evidence="2" id="KW-1185">Reference proteome</keyword>
<evidence type="ECO:0000313" key="1">
    <source>
        <dbReference type="EMBL" id="RCN58603.1"/>
    </source>
</evidence>
<comment type="caution">
    <text evidence="1">The sequence shown here is derived from an EMBL/GenBank/DDBJ whole genome shotgun (WGS) entry which is preliminary data.</text>
</comment>